<keyword evidence="2" id="KW-1185">Reference proteome</keyword>
<organism evidence="1 2">
    <name type="scientific">Macroventuria anomochaeta</name>
    <dbReference type="NCBI Taxonomy" id="301207"/>
    <lineage>
        <taxon>Eukaryota</taxon>
        <taxon>Fungi</taxon>
        <taxon>Dikarya</taxon>
        <taxon>Ascomycota</taxon>
        <taxon>Pezizomycotina</taxon>
        <taxon>Dothideomycetes</taxon>
        <taxon>Pleosporomycetidae</taxon>
        <taxon>Pleosporales</taxon>
        <taxon>Pleosporineae</taxon>
        <taxon>Didymellaceae</taxon>
        <taxon>Macroventuria</taxon>
    </lineage>
</organism>
<accession>A0ACB6RPU0</accession>
<sequence length="505" mass="56850">MDFDLMHRSMPMYRYTDYDSLRLIDDVGAIPLYISLELWYILVAASAGPVAVAVGEHVSNSQAVGNGSPSVIAFEVGLVVTTFISLLGTMKRIWQPTFSSAPKWMDKLSSRQRVMVSNREQTISTWTANSSSSTSKRLWWSVEAPDFICGSILLSSLVTVLLVLLIFAACLAIYLSFGVAVAALTTQLLLGDVPFWVLLSAIPTALHFNLGLVRSNRAPVVVVAWAIAGVIFAAMAKHEGHQLCSLSAGASAGAASGTMYWAGRLPIHLLNGTFHTVSQSWPRAEVTEHNYYARRLFPPLNDNNGAQTMLRNSETEKRVQRAFMDESKELEMYPDMHKVYWSRPTGIDKVSHYVLLVNGHKYELKDVSEARDRSRVRYRTAEVQHDVPVRHLAHVRDLNNAYSGDIYELLLVGWTSFTHEQIDRICDQAGDKRTYTRVFRLGSNTGNCQHFVRKVAEEVIGKKYRAISWGWFRHDRMGPIQLAQRAAIDQAHRAQDRELDRFSNW</sequence>
<dbReference type="Proteomes" id="UP000799754">
    <property type="component" value="Unassembled WGS sequence"/>
</dbReference>
<evidence type="ECO:0000313" key="1">
    <source>
        <dbReference type="EMBL" id="KAF2623975.1"/>
    </source>
</evidence>
<name>A0ACB6RPU0_9PLEO</name>
<comment type="caution">
    <text evidence="1">The sequence shown here is derived from an EMBL/GenBank/DDBJ whole genome shotgun (WGS) entry which is preliminary data.</text>
</comment>
<reference evidence="1" key="1">
    <citation type="journal article" date="2020" name="Stud. Mycol.">
        <title>101 Dothideomycetes genomes: a test case for predicting lifestyles and emergence of pathogens.</title>
        <authorList>
            <person name="Haridas S."/>
            <person name="Albert R."/>
            <person name="Binder M."/>
            <person name="Bloem J."/>
            <person name="Labutti K."/>
            <person name="Salamov A."/>
            <person name="Andreopoulos B."/>
            <person name="Baker S."/>
            <person name="Barry K."/>
            <person name="Bills G."/>
            <person name="Bluhm B."/>
            <person name="Cannon C."/>
            <person name="Castanera R."/>
            <person name="Culley D."/>
            <person name="Daum C."/>
            <person name="Ezra D."/>
            <person name="Gonzalez J."/>
            <person name="Henrissat B."/>
            <person name="Kuo A."/>
            <person name="Liang C."/>
            <person name="Lipzen A."/>
            <person name="Lutzoni F."/>
            <person name="Magnuson J."/>
            <person name="Mondo S."/>
            <person name="Nolan M."/>
            <person name="Ohm R."/>
            <person name="Pangilinan J."/>
            <person name="Park H.-J."/>
            <person name="Ramirez L."/>
            <person name="Alfaro M."/>
            <person name="Sun H."/>
            <person name="Tritt A."/>
            <person name="Yoshinaga Y."/>
            <person name="Zwiers L.-H."/>
            <person name="Turgeon B."/>
            <person name="Goodwin S."/>
            <person name="Spatafora J."/>
            <person name="Crous P."/>
            <person name="Grigoriev I."/>
        </authorList>
    </citation>
    <scope>NUCLEOTIDE SEQUENCE</scope>
    <source>
        <strain evidence="1">CBS 525.71</strain>
    </source>
</reference>
<gene>
    <name evidence="1" type="ORF">BU25DRAFT_413867</name>
</gene>
<dbReference type="EMBL" id="MU006733">
    <property type="protein sequence ID" value="KAF2623975.1"/>
    <property type="molecule type" value="Genomic_DNA"/>
</dbReference>
<protein>
    <submittedName>
        <fullName evidence="1">Uncharacterized protein</fullName>
    </submittedName>
</protein>
<proteinExistence type="predicted"/>
<evidence type="ECO:0000313" key="2">
    <source>
        <dbReference type="Proteomes" id="UP000799754"/>
    </source>
</evidence>